<organism evidence="1 2">
    <name type="scientific">Naganishia vaughanmartiniae</name>
    <dbReference type="NCBI Taxonomy" id="1424756"/>
    <lineage>
        <taxon>Eukaryota</taxon>
        <taxon>Fungi</taxon>
        <taxon>Dikarya</taxon>
        <taxon>Basidiomycota</taxon>
        <taxon>Agaricomycotina</taxon>
        <taxon>Tremellomycetes</taxon>
        <taxon>Filobasidiales</taxon>
        <taxon>Filobasidiaceae</taxon>
        <taxon>Naganishia</taxon>
    </lineage>
</organism>
<gene>
    <name evidence="1" type="ORF">QFC22_006125</name>
</gene>
<comment type="caution">
    <text evidence="1">The sequence shown here is derived from an EMBL/GenBank/DDBJ whole genome shotgun (WGS) entry which is preliminary data.</text>
</comment>
<proteinExistence type="predicted"/>
<keyword evidence="2" id="KW-1185">Reference proteome</keyword>
<protein>
    <submittedName>
        <fullName evidence="1">Uncharacterized protein</fullName>
    </submittedName>
</protein>
<sequence length="680" mass="76829">MENQVEAADVQTTYAASLLTEFAQRRHVDVTPILKDLRMQEMEVLQFVQEIRYARRRGRDRSPVALETLDEKTTRLLDSLNALEEPVRTLALRDPTASSYGAAVKQIRATVHRAALRVFVEHSRGLPFARRFLQRMWDDARGYGCVGKPDSDVLGMMVKKFRGAEDEGMVWRLKEQEKETTHAAAFQMFLGSVLSELKDLREDIFTLIMDIHIDSGMSVESLKNLVNKCMRFSQSEWNGRWTPAAYHALMQAFRRDGDIRGCMDTYRSYRETLAKAVGDDAWNRRNFSTASWPYEAVLTACLEARVGGIRKDRYRPPRDMPEVVWRDIQHDGVVPPPRLLAYLIKLAVQGKDVQAAHRLWGIFFPASTPENGHRLIARPDMDCYAQYFKLLRQQPAAGGDIVPLRPVVKQMLDSRVTAGQKLSAVRAVWTQVLETSLRAPYYDLPLALWILGRFDGNPSNTENRESDGDSTGFPIDALVIDTAASRLINYWKSKPRGTHWTRQVMGSEGLALYLERDRGGPGSGSRMPLGLRARNARSRGATIKDWDMLSRRLEALAGKVGGQEGEVYLPLAKPFARWDTPENAAKVFQTRVFRSSSSNTTEGQYKHPSTSPAQTIVLQRFQRGLIRMLELCIAAKPGLGVNVWIEQAKEVLLLRGETVCVGEQVVSVAMQDVRRDLFGS</sequence>
<dbReference type="Proteomes" id="UP001243375">
    <property type="component" value="Unassembled WGS sequence"/>
</dbReference>
<evidence type="ECO:0000313" key="2">
    <source>
        <dbReference type="Proteomes" id="UP001243375"/>
    </source>
</evidence>
<reference evidence="1" key="1">
    <citation type="submission" date="2023-04" db="EMBL/GenBank/DDBJ databases">
        <title>Draft Genome sequencing of Naganishia species isolated from polar environments using Oxford Nanopore Technology.</title>
        <authorList>
            <person name="Leo P."/>
            <person name="Venkateswaran K."/>
        </authorList>
    </citation>
    <scope>NUCLEOTIDE SEQUENCE</scope>
    <source>
        <strain evidence="1">MNA-CCFEE 5425</strain>
    </source>
</reference>
<evidence type="ECO:0000313" key="1">
    <source>
        <dbReference type="EMBL" id="KAJ9113029.1"/>
    </source>
</evidence>
<dbReference type="EMBL" id="JASBWU010000023">
    <property type="protein sequence ID" value="KAJ9113029.1"/>
    <property type="molecule type" value="Genomic_DNA"/>
</dbReference>
<accession>A0ACC2WPA8</accession>
<name>A0ACC2WPA8_9TREE</name>